<gene>
    <name evidence="1" type="ORF">MM415B05981_0002</name>
</gene>
<sequence>MEEEMKEYTDTEFKRVIDELKAEVEEMLRPKAKPEPIPERVSWVRRVLVMF</sequence>
<organism evidence="1">
    <name type="scientific">viral metagenome</name>
    <dbReference type="NCBI Taxonomy" id="1070528"/>
    <lineage>
        <taxon>unclassified sequences</taxon>
        <taxon>metagenomes</taxon>
        <taxon>organismal metagenomes</taxon>
    </lineage>
</organism>
<evidence type="ECO:0000313" key="1">
    <source>
        <dbReference type="EMBL" id="QJA97742.1"/>
    </source>
</evidence>
<reference evidence="1" key="1">
    <citation type="submission" date="2020-03" db="EMBL/GenBank/DDBJ databases">
        <title>The deep terrestrial virosphere.</title>
        <authorList>
            <person name="Holmfeldt K."/>
            <person name="Nilsson E."/>
            <person name="Simone D."/>
            <person name="Lopez-Fernandez M."/>
            <person name="Wu X."/>
            <person name="de Brujin I."/>
            <person name="Lundin D."/>
            <person name="Andersson A."/>
            <person name="Bertilsson S."/>
            <person name="Dopson M."/>
        </authorList>
    </citation>
    <scope>NUCLEOTIDE SEQUENCE</scope>
    <source>
        <strain evidence="1">MM415B05981</strain>
    </source>
</reference>
<name>A0A6M3LW14_9ZZZZ</name>
<protein>
    <submittedName>
        <fullName evidence="1">Uncharacterized protein</fullName>
    </submittedName>
</protein>
<accession>A0A6M3LW14</accession>
<dbReference type="AlphaFoldDB" id="A0A6M3LW14"/>
<proteinExistence type="predicted"/>
<dbReference type="EMBL" id="MT143521">
    <property type="protein sequence ID" value="QJA97742.1"/>
    <property type="molecule type" value="Genomic_DNA"/>
</dbReference>